<organism evidence="1 2">
    <name type="scientific">Nocardiopsis rhodophaea</name>
    <dbReference type="NCBI Taxonomy" id="280238"/>
    <lineage>
        <taxon>Bacteria</taxon>
        <taxon>Bacillati</taxon>
        <taxon>Actinomycetota</taxon>
        <taxon>Actinomycetes</taxon>
        <taxon>Streptosporangiales</taxon>
        <taxon>Nocardiopsidaceae</taxon>
        <taxon>Nocardiopsis</taxon>
    </lineage>
</organism>
<proteinExistence type="predicted"/>
<evidence type="ECO:0000313" key="2">
    <source>
        <dbReference type="Proteomes" id="UP001501585"/>
    </source>
</evidence>
<protein>
    <recommendedName>
        <fullName evidence="3">YjbQ family protein</fullName>
    </recommendedName>
</protein>
<sequence>MIRELEVESTGHNFTCDLPDRIAELAQRANSADGMLSVFARGSTIGFTLVRYEPGAVQDLQRAMESSARAPLPVTFGPGAP</sequence>
<keyword evidence="2" id="KW-1185">Reference proteome</keyword>
<evidence type="ECO:0000313" key="1">
    <source>
        <dbReference type="EMBL" id="GAA1999091.1"/>
    </source>
</evidence>
<name>A0ABN2T5B4_9ACTN</name>
<dbReference type="RefSeq" id="WP_344162650.1">
    <property type="nucleotide sequence ID" value="NZ_BAAAPC010000010.1"/>
</dbReference>
<dbReference type="SUPFAM" id="SSF111038">
    <property type="entry name" value="YjbQ-like"/>
    <property type="match status" value="1"/>
</dbReference>
<comment type="caution">
    <text evidence="1">The sequence shown here is derived from an EMBL/GenBank/DDBJ whole genome shotgun (WGS) entry which is preliminary data.</text>
</comment>
<dbReference type="InterPro" id="IPR035917">
    <property type="entry name" value="YjbQ-like_sf"/>
</dbReference>
<evidence type="ECO:0008006" key="3">
    <source>
        <dbReference type="Google" id="ProtNLM"/>
    </source>
</evidence>
<dbReference type="EMBL" id="BAAAPC010000010">
    <property type="protein sequence ID" value="GAA1999091.1"/>
    <property type="molecule type" value="Genomic_DNA"/>
</dbReference>
<accession>A0ABN2T5B4</accession>
<gene>
    <name evidence="1" type="ORF">GCM10009799_27760</name>
</gene>
<reference evidence="1 2" key="1">
    <citation type="journal article" date="2019" name="Int. J. Syst. Evol. Microbiol.">
        <title>The Global Catalogue of Microorganisms (GCM) 10K type strain sequencing project: providing services to taxonomists for standard genome sequencing and annotation.</title>
        <authorList>
            <consortium name="The Broad Institute Genomics Platform"/>
            <consortium name="The Broad Institute Genome Sequencing Center for Infectious Disease"/>
            <person name="Wu L."/>
            <person name="Ma J."/>
        </authorList>
    </citation>
    <scope>NUCLEOTIDE SEQUENCE [LARGE SCALE GENOMIC DNA]</scope>
    <source>
        <strain evidence="1 2">JCM 15313</strain>
    </source>
</reference>
<dbReference type="Proteomes" id="UP001501585">
    <property type="component" value="Unassembled WGS sequence"/>
</dbReference>
<dbReference type="Gene3D" id="2.60.120.460">
    <property type="entry name" value="YjbQ-like"/>
    <property type="match status" value="1"/>
</dbReference>